<dbReference type="Pfam" id="PF20174">
    <property type="entry name" value="DUF6540"/>
    <property type="match status" value="1"/>
</dbReference>
<dbReference type="InterPro" id="IPR046670">
    <property type="entry name" value="DUF6540"/>
</dbReference>
<evidence type="ECO:0000313" key="2">
    <source>
        <dbReference type="Proteomes" id="UP001397290"/>
    </source>
</evidence>
<protein>
    <submittedName>
        <fullName evidence="1">Uncharacterized protein</fullName>
    </submittedName>
</protein>
<sequence>MSYNVYLVAYLGAPRNHHAIFVETELDGSGLVFHVTGNIQSGMEFESKNGRRPENSASFVEKTYLGWVSADNLRHIGETCSTIPPPKKQFEGPKRLYPKEPLRRCQEWTNETISALIANGILQTQAQATSSSAQQASNWVWSEEYQNWYQDNGDGTFTWAENEYHSADTGKGKKKGKGKK</sequence>
<comment type="caution">
    <text evidence="1">The sequence shown here is derived from an EMBL/GenBank/DDBJ whole genome shotgun (WGS) entry which is preliminary data.</text>
</comment>
<evidence type="ECO:0000313" key="1">
    <source>
        <dbReference type="EMBL" id="KAK8141921.1"/>
    </source>
</evidence>
<keyword evidence="2" id="KW-1185">Reference proteome</keyword>
<name>A0AAW0RIX9_9HYPO</name>
<dbReference type="Proteomes" id="UP001397290">
    <property type="component" value="Unassembled WGS sequence"/>
</dbReference>
<accession>A0AAW0RIX9</accession>
<dbReference type="AlphaFoldDB" id="A0AAW0RIX9"/>
<dbReference type="EMBL" id="JAAHCF010000806">
    <property type="protein sequence ID" value="KAK8141921.1"/>
    <property type="molecule type" value="Genomic_DNA"/>
</dbReference>
<gene>
    <name evidence="1" type="ORF">G3M48_009682</name>
</gene>
<proteinExistence type="predicted"/>
<reference evidence="1 2" key="1">
    <citation type="submission" date="2020-02" db="EMBL/GenBank/DDBJ databases">
        <title>Comparative genomics of the hypocrealean fungal genus Beauvera.</title>
        <authorList>
            <person name="Showalter D.N."/>
            <person name="Bushley K.E."/>
            <person name="Rehner S.A."/>
        </authorList>
    </citation>
    <scope>NUCLEOTIDE SEQUENCE [LARGE SCALE GENOMIC DNA]</scope>
    <source>
        <strain evidence="1 2">ARSEF4384</strain>
    </source>
</reference>
<organism evidence="1 2">
    <name type="scientific">Beauveria asiatica</name>
    <dbReference type="NCBI Taxonomy" id="1069075"/>
    <lineage>
        <taxon>Eukaryota</taxon>
        <taxon>Fungi</taxon>
        <taxon>Dikarya</taxon>
        <taxon>Ascomycota</taxon>
        <taxon>Pezizomycotina</taxon>
        <taxon>Sordariomycetes</taxon>
        <taxon>Hypocreomycetidae</taxon>
        <taxon>Hypocreales</taxon>
        <taxon>Cordycipitaceae</taxon>
        <taxon>Beauveria</taxon>
    </lineage>
</organism>